<protein>
    <recommendedName>
        <fullName evidence="2">Parvulin-like PPIase</fullName>
    </recommendedName>
    <alternativeName>
        <fullName evidence="9">Peptidyl-prolyl cis-trans isomerase plp</fullName>
    </alternativeName>
    <alternativeName>
        <fullName evidence="12">Periplasmic chaperone PpiD</fullName>
    </alternativeName>
    <alternativeName>
        <fullName evidence="13">Periplasmic folding chaperone</fullName>
    </alternativeName>
    <alternativeName>
        <fullName evidence="10">Rotamase plp</fullName>
    </alternativeName>
</protein>
<dbReference type="SUPFAM" id="SSF109998">
    <property type="entry name" value="Triger factor/SurA peptide-binding domain-like"/>
    <property type="match status" value="1"/>
</dbReference>
<dbReference type="Pfam" id="PF13145">
    <property type="entry name" value="Rotamase_2"/>
    <property type="match status" value="1"/>
</dbReference>
<evidence type="ECO:0000256" key="6">
    <source>
        <dbReference type="ARBA" id="ARBA00022989"/>
    </source>
</evidence>
<feature type="transmembrane region" description="Helical" evidence="15">
    <location>
        <begin position="12"/>
        <end position="31"/>
    </location>
</feature>
<dbReference type="InterPro" id="IPR000297">
    <property type="entry name" value="PPIase_PpiC"/>
</dbReference>
<dbReference type="PANTHER" id="PTHR47529">
    <property type="entry name" value="PEPTIDYL-PROLYL CIS-TRANS ISOMERASE D"/>
    <property type="match status" value="1"/>
</dbReference>
<evidence type="ECO:0000256" key="1">
    <source>
        <dbReference type="ARBA" id="ARBA00004382"/>
    </source>
</evidence>
<evidence type="ECO:0000313" key="18">
    <source>
        <dbReference type="Proteomes" id="UP001595711"/>
    </source>
</evidence>
<evidence type="ECO:0000256" key="14">
    <source>
        <dbReference type="PROSITE-ProRule" id="PRU00278"/>
    </source>
</evidence>
<dbReference type="Pfam" id="PF13624">
    <property type="entry name" value="SurA_N_3"/>
    <property type="match status" value="1"/>
</dbReference>
<evidence type="ECO:0000256" key="9">
    <source>
        <dbReference type="ARBA" id="ARBA00030642"/>
    </source>
</evidence>
<dbReference type="SUPFAM" id="SSF54534">
    <property type="entry name" value="FKBP-like"/>
    <property type="match status" value="1"/>
</dbReference>
<accession>A0ABV7VLP1</accession>
<evidence type="ECO:0000256" key="3">
    <source>
        <dbReference type="ARBA" id="ARBA00022475"/>
    </source>
</evidence>
<dbReference type="Proteomes" id="UP001595711">
    <property type="component" value="Unassembled WGS sequence"/>
</dbReference>
<dbReference type="InterPro" id="IPR052029">
    <property type="entry name" value="PpiD_chaperone"/>
</dbReference>
<dbReference type="Gene3D" id="3.10.50.40">
    <property type="match status" value="1"/>
</dbReference>
<evidence type="ECO:0000313" key="17">
    <source>
        <dbReference type="EMBL" id="MFC3678145.1"/>
    </source>
</evidence>
<keyword evidence="7 15" id="KW-0472">Membrane</keyword>
<keyword evidence="8" id="KW-0143">Chaperone</keyword>
<gene>
    <name evidence="17" type="ORF">ACFOOQ_21525</name>
</gene>
<evidence type="ECO:0000256" key="11">
    <source>
        <dbReference type="ARBA" id="ARBA00038408"/>
    </source>
</evidence>
<dbReference type="Gene3D" id="1.10.4030.10">
    <property type="entry name" value="Porin chaperone SurA, peptide-binding domain"/>
    <property type="match status" value="1"/>
</dbReference>
<keyword evidence="6 15" id="KW-1133">Transmembrane helix</keyword>
<dbReference type="InterPro" id="IPR046357">
    <property type="entry name" value="PPIase_dom_sf"/>
</dbReference>
<comment type="similarity">
    <text evidence="11">Belongs to the PpiD chaperone family.</text>
</comment>
<comment type="caution">
    <text evidence="17">The sequence shown here is derived from an EMBL/GenBank/DDBJ whole genome shotgun (WGS) entry which is preliminary data.</text>
</comment>
<sequence length="633" mass="67598">MLQQMRSGAASWIAKGLMVLLVLSFGAWGVADYIRNFNTGGDVAKVGDQAITQAEFSESWRREVSTMQRRFGPNFNAEQARQLGLDETVLNRMVEDKLYEQAARDMGISISEKDVRDAIMNAPAFRDPSGQFNRLAFESYLRNEGYSEGMLVAVLRGDLARTRLLGSLFGTVTGAPQLMTYTMLGYRLERRLAEYVVIDAAKLPPPAVPADDKIEDYYKANPKAFTAPERRDLSWFTLTPEDLAAKTEVSDAELHDEYEANKQAYETPEKRTVEQVVFTTEAEAKAAYEAVQKGEDFLAMAARTQKLKPADVSLGSVTKADLPAAIATPIFALAPNTVSQPVRSPFGWHLARVTAVQPGSTKTFDQAKAELHEQIALRKAGDAMVKLRAKIDDQIAGGAMLDEIAKTDGATVKTVANIDAGGKDKAGKPTADLPQSRDFLTQAFDMADNSEPQIVDLAGGGLAVVKATGITPAAVRPLAEVKDDVVKALLQRARATAAQDKAKEIADAVRGGGDLARLAAAAGAVVQLSPPLLRSGQPADRNVSPVLVSALFGAKAVGDVVTGPATTPGGAVVARLSGIQPADPADLAKQTDAVSQQLGGGMAQDLVQEYRQVLQAEYGVKIDATARARAAGL</sequence>
<evidence type="ECO:0000256" key="12">
    <source>
        <dbReference type="ARBA" id="ARBA00040743"/>
    </source>
</evidence>
<evidence type="ECO:0000256" key="8">
    <source>
        <dbReference type="ARBA" id="ARBA00023186"/>
    </source>
</evidence>
<keyword evidence="4" id="KW-0997">Cell inner membrane</keyword>
<evidence type="ECO:0000256" key="10">
    <source>
        <dbReference type="ARBA" id="ARBA00031484"/>
    </source>
</evidence>
<comment type="subcellular location">
    <subcellularLocation>
        <location evidence="1">Cell inner membrane</location>
        <topology evidence="1">Single-pass type II membrane protein</topology>
        <orientation evidence="1">Periplasmic side</orientation>
    </subcellularLocation>
</comment>
<organism evidence="17 18">
    <name type="scientific">Ferrovibrio xuzhouensis</name>
    <dbReference type="NCBI Taxonomy" id="1576914"/>
    <lineage>
        <taxon>Bacteria</taxon>
        <taxon>Pseudomonadati</taxon>
        <taxon>Pseudomonadota</taxon>
        <taxon>Alphaproteobacteria</taxon>
        <taxon>Rhodospirillales</taxon>
        <taxon>Rhodospirillaceae</taxon>
        <taxon>Ferrovibrio</taxon>
    </lineage>
</organism>
<keyword evidence="14" id="KW-0413">Isomerase</keyword>
<evidence type="ECO:0000256" key="4">
    <source>
        <dbReference type="ARBA" id="ARBA00022519"/>
    </source>
</evidence>
<dbReference type="PANTHER" id="PTHR47529:SF1">
    <property type="entry name" value="PERIPLASMIC CHAPERONE PPID"/>
    <property type="match status" value="1"/>
</dbReference>
<proteinExistence type="inferred from homology"/>
<keyword evidence="14" id="KW-0697">Rotamase</keyword>
<evidence type="ECO:0000256" key="13">
    <source>
        <dbReference type="ARBA" id="ARBA00042775"/>
    </source>
</evidence>
<reference evidence="18" key="1">
    <citation type="journal article" date="2019" name="Int. J. Syst. Evol. Microbiol.">
        <title>The Global Catalogue of Microorganisms (GCM) 10K type strain sequencing project: providing services to taxonomists for standard genome sequencing and annotation.</title>
        <authorList>
            <consortium name="The Broad Institute Genomics Platform"/>
            <consortium name="The Broad Institute Genome Sequencing Center for Infectious Disease"/>
            <person name="Wu L."/>
            <person name="Ma J."/>
        </authorList>
    </citation>
    <scope>NUCLEOTIDE SEQUENCE [LARGE SCALE GENOMIC DNA]</scope>
    <source>
        <strain evidence="18">KCTC 42182</strain>
    </source>
</reference>
<evidence type="ECO:0000256" key="7">
    <source>
        <dbReference type="ARBA" id="ARBA00023136"/>
    </source>
</evidence>
<name>A0ABV7VLP1_9PROT</name>
<dbReference type="EMBL" id="JBHRYJ010000007">
    <property type="protein sequence ID" value="MFC3678145.1"/>
    <property type="molecule type" value="Genomic_DNA"/>
</dbReference>
<dbReference type="RefSeq" id="WP_379729746.1">
    <property type="nucleotide sequence ID" value="NZ_JBHRYJ010000007.1"/>
</dbReference>
<keyword evidence="18" id="KW-1185">Reference proteome</keyword>
<keyword evidence="5 15" id="KW-0812">Transmembrane</keyword>
<dbReference type="InterPro" id="IPR027304">
    <property type="entry name" value="Trigger_fact/SurA_dom_sf"/>
</dbReference>
<feature type="domain" description="PpiC" evidence="16">
    <location>
        <begin position="268"/>
        <end position="355"/>
    </location>
</feature>
<evidence type="ECO:0000256" key="2">
    <source>
        <dbReference type="ARBA" id="ARBA00018370"/>
    </source>
</evidence>
<evidence type="ECO:0000256" key="15">
    <source>
        <dbReference type="SAM" id="Phobius"/>
    </source>
</evidence>
<evidence type="ECO:0000259" key="16">
    <source>
        <dbReference type="PROSITE" id="PS50198"/>
    </source>
</evidence>
<evidence type="ECO:0000256" key="5">
    <source>
        <dbReference type="ARBA" id="ARBA00022692"/>
    </source>
</evidence>
<dbReference type="PROSITE" id="PS50198">
    <property type="entry name" value="PPIC_PPIASE_2"/>
    <property type="match status" value="1"/>
</dbReference>
<keyword evidence="3" id="KW-1003">Cell membrane</keyword>